<dbReference type="Proteomes" id="UP000023430">
    <property type="component" value="Unassembled WGS sequence"/>
</dbReference>
<organism evidence="7 8">
    <name type="scientific">Roseivivax isoporae LMG 25204</name>
    <dbReference type="NCBI Taxonomy" id="1449351"/>
    <lineage>
        <taxon>Bacteria</taxon>
        <taxon>Pseudomonadati</taxon>
        <taxon>Pseudomonadota</taxon>
        <taxon>Alphaproteobacteria</taxon>
        <taxon>Rhodobacterales</taxon>
        <taxon>Roseobacteraceae</taxon>
        <taxon>Roseivivax</taxon>
    </lineage>
</organism>
<feature type="domain" description="Motility protein B-like N-terminal" evidence="6">
    <location>
        <begin position="13"/>
        <end position="65"/>
    </location>
</feature>
<sequence length="276" mass="29741">MAGNGNGTTIIKRKKVVAGGGHHGGAWKVAYADFVTAMMAFFMLMWLLNATTEKQRKGLADYFSPTISINRVSGGGDKDLKGSSVFAEDTLPQDGTGATARNPAEQQQAQGADAADEGSPTHAIETVVLEETRRILLEKMVESQDGNSLLQHMSIRITDAGLVIELHDLPGAPLFTGVDEPADPLRRLTQVLAETGLVVENALSVEAFVATFPEVLAVNPAWTTSEARAQKVRVLLEEGGLPGRRIARVTAHADRKPAHENPMSPRNNRVEVIFLR</sequence>
<proteinExistence type="predicted"/>
<dbReference type="Gene3D" id="3.30.1330.60">
    <property type="entry name" value="OmpA-like domain"/>
    <property type="match status" value="1"/>
</dbReference>
<name>X7FAD2_9RHOB</name>
<dbReference type="EMBL" id="JAME01000008">
    <property type="protein sequence ID" value="ETX29678.1"/>
    <property type="molecule type" value="Genomic_DNA"/>
</dbReference>
<evidence type="ECO:0000313" key="7">
    <source>
        <dbReference type="EMBL" id="ETX29678.1"/>
    </source>
</evidence>
<dbReference type="InterPro" id="IPR050330">
    <property type="entry name" value="Bact_OuterMem_StrucFunc"/>
</dbReference>
<keyword evidence="5" id="KW-1133">Transmembrane helix</keyword>
<dbReference type="InterPro" id="IPR036737">
    <property type="entry name" value="OmpA-like_sf"/>
</dbReference>
<dbReference type="PANTHER" id="PTHR30329">
    <property type="entry name" value="STATOR ELEMENT OF FLAGELLAR MOTOR COMPLEX"/>
    <property type="match status" value="1"/>
</dbReference>
<accession>X7FAD2</accession>
<reference evidence="7 8" key="1">
    <citation type="submission" date="2014-01" db="EMBL/GenBank/DDBJ databases">
        <title>Roseivivax isoporae LMG 25204 Genome Sequencing.</title>
        <authorList>
            <person name="Lai Q."/>
            <person name="Li G."/>
            <person name="Shao Z."/>
        </authorList>
    </citation>
    <scope>NUCLEOTIDE SEQUENCE [LARGE SCALE GENOMIC DNA]</scope>
    <source>
        <strain evidence="7 8">LMG 25204</strain>
    </source>
</reference>
<dbReference type="SUPFAM" id="SSF103088">
    <property type="entry name" value="OmpA-like"/>
    <property type="match status" value="1"/>
</dbReference>
<dbReference type="STRING" id="1449351.RISW2_22605"/>
<comment type="caution">
    <text evidence="7">The sequence shown here is derived from an EMBL/GenBank/DDBJ whole genome shotgun (WGS) entry which is preliminary data.</text>
</comment>
<evidence type="ECO:0000256" key="2">
    <source>
        <dbReference type="ARBA" id="ARBA00022692"/>
    </source>
</evidence>
<dbReference type="OrthoDB" id="7170686at2"/>
<evidence type="ECO:0000313" key="8">
    <source>
        <dbReference type="Proteomes" id="UP000023430"/>
    </source>
</evidence>
<dbReference type="AlphaFoldDB" id="X7FAD2"/>
<evidence type="ECO:0000256" key="4">
    <source>
        <dbReference type="SAM" id="MobiDB-lite"/>
    </source>
</evidence>
<feature type="region of interest" description="Disordered" evidence="4">
    <location>
        <begin position="87"/>
        <end position="121"/>
    </location>
</feature>
<evidence type="ECO:0000256" key="3">
    <source>
        <dbReference type="ARBA" id="ARBA00023136"/>
    </source>
</evidence>
<dbReference type="PATRIC" id="fig|1449351.3.peg.1462"/>
<evidence type="ECO:0000256" key="1">
    <source>
        <dbReference type="ARBA" id="ARBA00004370"/>
    </source>
</evidence>
<dbReference type="eggNOG" id="COG1360">
    <property type="taxonomic scope" value="Bacteria"/>
</dbReference>
<dbReference type="GO" id="GO:0016020">
    <property type="term" value="C:membrane"/>
    <property type="evidence" value="ECO:0007669"/>
    <property type="project" value="UniProtKB-SubCell"/>
</dbReference>
<gene>
    <name evidence="7" type="ORF">RISW2_22605</name>
</gene>
<dbReference type="RefSeq" id="WP_043768485.1">
    <property type="nucleotide sequence ID" value="NZ_JAME01000008.1"/>
</dbReference>
<keyword evidence="3 5" id="KW-0472">Membrane</keyword>
<comment type="subcellular location">
    <subcellularLocation>
        <location evidence="1">Membrane</location>
    </subcellularLocation>
</comment>
<evidence type="ECO:0000256" key="5">
    <source>
        <dbReference type="SAM" id="Phobius"/>
    </source>
</evidence>
<keyword evidence="2 5" id="KW-0812">Transmembrane</keyword>
<feature type="transmembrane region" description="Helical" evidence="5">
    <location>
        <begin position="29"/>
        <end position="48"/>
    </location>
</feature>
<keyword evidence="8" id="KW-1185">Reference proteome</keyword>
<evidence type="ECO:0000259" key="6">
    <source>
        <dbReference type="Pfam" id="PF13677"/>
    </source>
</evidence>
<dbReference type="Pfam" id="PF13677">
    <property type="entry name" value="MotB_plug"/>
    <property type="match status" value="1"/>
</dbReference>
<protein>
    <submittedName>
        <fullName evidence="7">Chemotaxis protein MotB</fullName>
    </submittedName>
</protein>
<dbReference type="PANTHER" id="PTHR30329:SF21">
    <property type="entry name" value="LIPOPROTEIN YIAD-RELATED"/>
    <property type="match status" value="1"/>
</dbReference>
<feature type="compositionally biased region" description="Low complexity" evidence="4">
    <location>
        <begin position="104"/>
        <end position="113"/>
    </location>
</feature>
<dbReference type="InterPro" id="IPR025713">
    <property type="entry name" value="MotB-like_N_dom"/>
</dbReference>